<dbReference type="InterPro" id="IPR023198">
    <property type="entry name" value="PGP-like_dom2"/>
</dbReference>
<reference evidence="1" key="2">
    <citation type="submission" date="2021-01" db="EMBL/GenBank/DDBJ databases">
        <authorList>
            <person name="Mieszkin S."/>
            <person name="Pouder E."/>
            <person name="Alain K."/>
        </authorList>
    </citation>
    <scope>NUCLEOTIDE SEQUENCE</scope>
    <source>
        <strain evidence="1">HW T2.11</strain>
    </source>
</reference>
<dbReference type="Proteomes" id="UP000708298">
    <property type="component" value="Unassembled WGS sequence"/>
</dbReference>
<keyword evidence="1" id="KW-0378">Hydrolase</keyword>
<dbReference type="PANTHER" id="PTHR43434">
    <property type="entry name" value="PHOSPHOGLYCOLATE PHOSPHATASE"/>
    <property type="match status" value="1"/>
</dbReference>
<dbReference type="InterPro" id="IPR023214">
    <property type="entry name" value="HAD_sf"/>
</dbReference>
<dbReference type="GO" id="GO:0005829">
    <property type="term" value="C:cytosol"/>
    <property type="evidence" value="ECO:0007669"/>
    <property type="project" value="TreeGrafter"/>
</dbReference>
<dbReference type="SFLD" id="SFLDG01129">
    <property type="entry name" value="C1.5:_HAD__Beta-PGM__Phosphata"/>
    <property type="match status" value="1"/>
</dbReference>
<dbReference type="EMBL" id="JAESVB010000035">
    <property type="protein sequence ID" value="MCB8878422.1"/>
    <property type="molecule type" value="Genomic_DNA"/>
</dbReference>
<dbReference type="InterPro" id="IPR006439">
    <property type="entry name" value="HAD-SF_hydro_IA"/>
</dbReference>
<dbReference type="Pfam" id="PF13419">
    <property type="entry name" value="HAD_2"/>
    <property type="match status" value="1"/>
</dbReference>
<comment type="caution">
    <text evidence="1">The sequence shown here is derived from an EMBL/GenBank/DDBJ whole genome shotgun (WGS) entry which is preliminary data.</text>
</comment>
<dbReference type="GO" id="GO:0006281">
    <property type="term" value="P:DNA repair"/>
    <property type="evidence" value="ECO:0007669"/>
    <property type="project" value="TreeGrafter"/>
</dbReference>
<dbReference type="InterPro" id="IPR041492">
    <property type="entry name" value="HAD_2"/>
</dbReference>
<evidence type="ECO:0000313" key="1">
    <source>
        <dbReference type="EMBL" id="MCB8878422.1"/>
    </source>
</evidence>
<sequence>MIKSVIFDVDGTLVDSVDLHARAWQEAFEKFGHSVTFQQARSQIGKGGDQLLPVFLSDDERAHHGDALEAWRGDLFKSKYLGLVRPFSAVPALLQRLKEQGVTIAVASSAKKSELDVYLEIADIKSLVDVSTSSDDAEHSKPAPDIFQVALAKLCVEAGEAVAIGDAPYDAEAAGKAGISTIGFLCGGFPEASLLKAGCVAVYQGPSGLLACYEKSPFSTHASMVGEASPDTKAGASSSKLIQQSSNGDSWHFIGAVGTQHPIVRHIANASSGGQVTDMDVEAFLSANGSSPEASELRRMLTGIPKE</sequence>
<dbReference type="PRINTS" id="PR00413">
    <property type="entry name" value="HADHALOGNASE"/>
</dbReference>
<accession>A0A963YWC2</accession>
<gene>
    <name evidence="1" type="ORF">ASILVAE211_24815</name>
</gene>
<dbReference type="SUPFAM" id="SSF56784">
    <property type="entry name" value="HAD-like"/>
    <property type="match status" value="1"/>
</dbReference>
<dbReference type="SFLD" id="SFLDS00003">
    <property type="entry name" value="Haloacid_Dehalogenase"/>
    <property type="match status" value="1"/>
</dbReference>
<dbReference type="Gene3D" id="3.40.50.1000">
    <property type="entry name" value="HAD superfamily/HAD-like"/>
    <property type="match status" value="1"/>
</dbReference>
<reference evidence="1" key="1">
    <citation type="journal article" date="2021" name="Microorganisms">
        <title>Acidisoma silvae sp. nov. and Acidisomacellulosilytica sp. nov., Two Acidophilic Bacteria Isolated from Decaying Wood, Hydrolyzing Cellulose and Producing Poly-3-hydroxybutyrate.</title>
        <authorList>
            <person name="Mieszkin S."/>
            <person name="Pouder E."/>
            <person name="Uroz S."/>
            <person name="Simon-Colin C."/>
            <person name="Alain K."/>
        </authorList>
    </citation>
    <scope>NUCLEOTIDE SEQUENCE</scope>
    <source>
        <strain evidence="1">HW T2.11</strain>
    </source>
</reference>
<dbReference type="InterPro" id="IPR050155">
    <property type="entry name" value="HAD-like_hydrolase_sf"/>
</dbReference>
<dbReference type="InterPro" id="IPR036412">
    <property type="entry name" value="HAD-like_sf"/>
</dbReference>
<dbReference type="SFLD" id="SFLDG01135">
    <property type="entry name" value="C1.5.6:_HAD__Beta-PGM__Phospha"/>
    <property type="match status" value="1"/>
</dbReference>
<evidence type="ECO:0000313" key="2">
    <source>
        <dbReference type="Proteomes" id="UP000708298"/>
    </source>
</evidence>
<dbReference type="GO" id="GO:0008967">
    <property type="term" value="F:phosphoglycolate phosphatase activity"/>
    <property type="evidence" value="ECO:0007669"/>
    <property type="project" value="TreeGrafter"/>
</dbReference>
<dbReference type="PANTHER" id="PTHR43434:SF16">
    <property type="entry name" value="BLL8046 PROTEIN"/>
    <property type="match status" value="1"/>
</dbReference>
<dbReference type="AlphaFoldDB" id="A0A963YWC2"/>
<dbReference type="RefSeq" id="WP_227324067.1">
    <property type="nucleotide sequence ID" value="NZ_JAESVB010000035.1"/>
</dbReference>
<name>A0A963YWC2_9PROT</name>
<dbReference type="Gene3D" id="1.10.150.240">
    <property type="entry name" value="Putative phosphatase, domain 2"/>
    <property type="match status" value="1"/>
</dbReference>
<dbReference type="NCBIfam" id="TIGR01509">
    <property type="entry name" value="HAD-SF-IA-v3"/>
    <property type="match status" value="1"/>
</dbReference>
<proteinExistence type="predicted"/>
<organism evidence="1 2">
    <name type="scientific">Acidisoma silvae</name>
    <dbReference type="NCBI Taxonomy" id="2802396"/>
    <lineage>
        <taxon>Bacteria</taxon>
        <taxon>Pseudomonadati</taxon>
        <taxon>Pseudomonadota</taxon>
        <taxon>Alphaproteobacteria</taxon>
        <taxon>Acetobacterales</taxon>
        <taxon>Acidocellaceae</taxon>
        <taxon>Acidisoma</taxon>
    </lineage>
</organism>
<protein>
    <submittedName>
        <fullName evidence="1">HAD family hydrolase</fullName>
    </submittedName>
</protein>
<keyword evidence="2" id="KW-1185">Reference proteome</keyword>